<sequence>MCLGQNIQCTECGKITTVVIHPCVAALAAHRCSSHTVSGVVQAICQSCQSAVRGSVRINSKSH</sequence>
<organism evidence="1 2">
    <name type="scientific">Hapsidospora chrysogenum (strain ATCC 11550 / CBS 779.69 / DSM 880 / IAM 14645 / JCM 23072 / IMI 49137)</name>
    <name type="common">Acremonium chrysogenum</name>
    <dbReference type="NCBI Taxonomy" id="857340"/>
    <lineage>
        <taxon>Eukaryota</taxon>
        <taxon>Fungi</taxon>
        <taxon>Dikarya</taxon>
        <taxon>Ascomycota</taxon>
        <taxon>Pezizomycotina</taxon>
        <taxon>Sordariomycetes</taxon>
        <taxon>Hypocreomycetidae</taxon>
        <taxon>Hypocreales</taxon>
        <taxon>Bionectriaceae</taxon>
        <taxon>Hapsidospora</taxon>
    </lineage>
</organism>
<dbReference type="AlphaFoldDB" id="A0A086T796"/>
<protein>
    <submittedName>
        <fullName evidence="1">Uncharacterized protein</fullName>
    </submittedName>
</protein>
<keyword evidence="2" id="KW-1185">Reference proteome</keyword>
<reference evidence="2" key="1">
    <citation type="journal article" date="2014" name="Genome Announc.">
        <title>Genome sequence and annotation of Acremonium chrysogenum, producer of the beta-lactam antibiotic cephalosporin C.</title>
        <authorList>
            <person name="Terfehr D."/>
            <person name="Dahlmann T.A."/>
            <person name="Specht T."/>
            <person name="Zadra I."/>
            <person name="Kuernsteiner H."/>
            <person name="Kueck U."/>
        </authorList>
    </citation>
    <scope>NUCLEOTIDE SEQUENCE [LARGE SCALE GENOMIC DNA]</scope>
    <source>
        <strain evidence="2">ATCC 11550 / CBS 779.69 / DSM 880 / IAM 14645 / JCM 23072 / IMI 49137</strain>
    </source>
</reference>
<comment type="caution">
    <text evidence="1">The sequence shown here is derived from an EMBL/GenBank/DDBJ whole genome shotgun (WGS) entry which is preliminary data.</text>
</comment>
<evidence type="ECO:0000313" key="2">
    <source>
        <dbReference type="Proteomes" id="UP000029964"/>
    </source>
</evidence>
<dbReference type="HOGENOM" id="CLU_2885232_0_0_1"/>
<proteinExistence type="predicted"/>
<accession>A0A086T796</accession>
<dbReference type="EMBL" id="JPKY01000035">
    <property type="protein sequence ID" value="KFH45228.1"/>
    <property type="molecule type" value="Genomic_DNA"/>
</dbReference>
<gene>
    <name evidence="1" type="ORF">ACRE_039690</name>
</gene>
<name>A0A086T796_HAPC1</name>
<evidence type="ECO:0000313" key="1">
    <source>
        <dbReference type="EMBL" id="KFH45228.1"/>
    </source>
</evidence>
<dbReference type="Proteomes" id="UP000029964">
    <property type="component" value="Unassembled WGS sequence"/>
</dbReference>